<dbReference type="EMBL" id="WDAL01000003">
    <property type="protein sequence ID" value="KAB6640264.1"/>
    <property type="molecule type" value="Genomic_DNA"/>
</dbReference>
<proteinExistence type="predicted"/>
<gene>
    <name evidence="1" type="ORF">GAY12_02245</name>
</gene>
<sequence length="72" mass="8395">MTNLFKRICLFLKIFFVTLLRITKKEGHRALRAPQTFIMRLASTPKSQGKDNENRIYGTLLDGIMCHFYSLS</sequence>
<evidence type="ECO:0000313" key="1">
    <source>
        <dbReference type="EMBL" id="KAB6640264.1"/>
    </source>
</evidence>
<dbReference type="AlphaFoldDB" id="A0A6I1B195"/>
<evidence type="ECO:0000313" key="2">
    <source>
        <dbReference type="Proteomes" id="UP000462015"/>
    </source>
</evidence>
<dbReference type="Proteomes" id="UP000462015">
    <property type="component" value="Unassembled WGS sequence"/>
</dbReference>
<accession>A0A6I1B195</accession>
<reference evidence="1 2" key="1">
    <citation type="journal article" date="2019" name="Nat. Med.">
        <title>A library of human gut bacterial isolates paired with longitudinal multiomics data enables mechanistic microbiome research.</title>
        <authorList>
            <person name="Poyet M."/>
            <person name="Groussin M."/>
            <person name="Gibbons S.M."/>
            <person name="Avila-Pacheco J."/>
            <person name="Jiang X."/>
            <person name="Kearney S.M."/>
            <person name="Perrotta A.R."/>
            <person name="Berdy B."/>
            <person name="Zhao S."/>
            <person name="Lieberman T.D."/>
            <person name="Swanson P.K."/>
            <person name="Smith M."/>
            <person name="Roesemann S."/>
            <person name="Alexander J.E."/>
            <person name="Rich S.A."/>
            <person name="Livny J."/>
            <person name="Vlamakis H."/>
            <person name="Clish C."/>
            <person name="Bullock K."/>
            <person name="Deik A."/>
            <person name="Scott J."/>
            <person name="Pierce K.A."/>
            <person name="Xavier R.J."/>
            <person name="Alm E.J."/>
        </authorList>
    </citation>
    <scope>NUCLEOTIDE SEQUENCE [LARGE SCALE GENOMIC DNA]</scope>
    <source>
        <strain evidence="1 2">BIOML-A98</strain>
    </source>
</reference>
<name>A0A6I1B195_PHOVU</name>
<protein>
    <submittedName>
        <fullName evidence="1">Uncharacterized protein</fullName>
    </submittedName>
</protein>
<comment type="caution">
    <text evidence="1">The sequence shown here is derived from an EMBL/GenBank/DDBJ whole genome shotgun (WGS) entry which is preliminary data.</text>
</comment>
<organism evidence="1 2">
    <name type="scientific">Phocaeicola vulgatus</name>
    <name type="common">Bacteroides vulgatus</name>
    <dbReference type="NCBI Taxonomy" id="821"/>
    <lineage>
        <taxon>Bacteria</taxon>
        <taxon>Pseudomonadati</taxon>
        <taxon>Bacteroidota</taxon>
        <taxon>Bacteroidia</taxon>
        <taxon>Bacteroidales</taxon>
        <taxon>Bacteroidaceae</taxon>
        <taxon>Phocaeicola</taxon>
    </lineage>
</organism>